<evidence type="ECO:0000259" key="4">
    <source>
        <dbReference type="PROSITE" id="PS50093"/>
    </source>
</evidence>
<evidence type="ECO:0000256" key="3">
    <source>
        <dbReference type="SAM" id="SignalP"/>
    </source>
</evidence>
<dbReference type="SUPFAM" id="SSF49899">
    <property type="entry name" value="Concanavalin A-like lectins/glucanases"/>
    <property type="match status" value="1"/>
</dbReference>
<dbReference type="PANTHER" id="PTHR43739">
    <property type="entry name" value="XYLOGLUCANASE (EUROFUNG)"/>
    <property type="match status" value="1"/>
</dbReference>
<dbReference type="Pfam" id="PF13385">
    <property type="entry name" value="Laminin_G_3"/>
    <property type="match status" value="1"/>
</dbReference>
<dbReference type="CDD" id="cd15482">
    <property type="entry name" value="Sialidase_non-viral"/>
    <property type="match status" value="1"/>
</dbReference>
<dbReference type="Proteomes" id="UP001060919">
    <property type="component" value="Chromosome"/>
</dbReference>
<accession>A0A916DUZ4</accession>
<dbReference type="InterPro" id="IPR006558">
    <property type="entry name" value="LamG-like"/>
</dbReference>
<dbReference type="InterPro" id="IPR000601">
    <property type="entry name" value="PKD_dom"/>
</dbReference>
<protein>
    <submittedName>
        <fullName evidence="5">PKD domain-containing protein</fullName>
    </submittedName>
</protein>
<dbReference type="Gene3D" id="2.60.40.10">
    <property type="entry name" value="Immunoglobulins"/>
    <property type="match status" value="1"/>
</dbReference>
<dbReference type="SUPFAM" id="SSF49299">
    <property type="entry name" value="PKD domain"/>
    <property type="match status" value="1"/>
</dbReference>
<dbReference type="Gene3D" id="2.60.120.200">
    <property type="match status" value="1"/>
</dbReference>
<dbReference type="SMART" id="SM00560">
    <property type="entry name" value="LamGL"/>
    <property type="match status" value="1"/>
</dbReference>
<evidence type="ECO:0000313" key="5">
    <source>
        <dbReference type="EMBL" id="BDS13182.1"/>
    </source>
</evidence>
<dbReference type="GO" id="GO:0010411">
    <property type="term" value="P:xyloglucan metabolic process"/>
    <property type="evidence" value="ECO:0007669"/>
    <property type="project" value="TreeGrafter"/>
</dbReference>
<dbReference type="NCBIfam" id="TIGR04183">
    <property type="entry name" value="Por_Secre_tail"/>
    <property type="match status" value="1"/>
</dbReference>
<name>A0A916DUZ4_9BACT</name>
<evidence type="ECO:0000256" key="1">
    <source>
        <dbReference type="ARBA" id="ARBA00022729"/>
    </source>
</evidence>
<dbReference type="GO" id="GO:0004553">
    <property type="term" value="F:hydrolase activity, hydrolyzing O-glycosyl compounds"/>
    <property type="evidence" value="ECO:0007669"/>
    <property type="project" value="UniProtKB-ARBA"/>
</dbReference>
<reference evidence="5" key="1">
    <citation type="submission" date="2022-09" db="EMBL/GenBank/DDBJ databases">
        <title>Aureispira anguillicida sp. nov., isolated from Leptocephalus of Japanese eel Anguilla japonica.</title>
        <authorList>
            <person name="Yuasa K."/>
            <person name="Mekata T."/>
            <person name="Ikunari K."/>
        </authorList>
    </citation>
    <scope>NUCLEOTIDE SEQUENCE</scope>
    <source>
        <strain evidence="5">EL160426</strain>
    </source>
</reference>
<feature type="signal peptide" evidence="3">
    <location>
        <begin position="1"/>
        <end position="18"/>
    </location>
</feature>
<dbReference type="InterPro" id="IPR013320">
    <property type="entry name" value="ConA-like_dom_sf"/>
</dbReference>
<dbReference type="Pfam" id="PF18911">
    <property type="entry name" value="PKD_4"/>
    <property type="match status" value="1"/>
</dbReference>
<dbReference type="Pfam" id="PF18962">
    <property type="entry name" value="Por_Secre_tail"/>
    <property type="match status" value="1"/>
</dbReference>
<dbReference type="PROSITE" id="PS50093">
    <property type="entry name" value="PKD"/>
    <property type="match status" value="1"/>
</dbReference>
<proteinExistence type="predicted"/>
<dbReference type="Gene3D" id="2.130.10.10">
    <property type="entry name" value="YVTN repeat-like/Quinoprotein amine dehydrogenase"/>
    <property type="match status" value="3"/>
</dbReference>
<sequence length="1340" mass="149262">MQKWILLISLCFPYWILAQLPTPNSSQPKWVQLMYAPNADLGAVQQAFEHYYQSHPFIKNKHTQYYKRWQRQFARSPYWQGMTSTEKRHYQQKQAAYVQKSLALQQQRSPTSTWQGIGPWDFDQTAASTSYACGAAHVYTVEKSNSNPNLLYAGTATAGLWKSIDNGKNWTSATNNLMINSVRALAIDPNNSQVVYFASDLDGKIYKTTNGGTSWSITGDSTFNALHHYVPDLVIHPNFSNVLLLASSEGLYRSTNSGLSWNLVLTGIFQEIEYHPYMPNIVYVIKQVGNKTEFYKSTDHGITFVHKPNGWPVPANVLEDQRRTEIAVSPNDSNKVYALLTGEVGFVSGLYAILESNDAGENWSSLCCGATLPNFPSVNNPNLMHWLDDGTGNGGQYYYDLALAVAPNDADSVLVAGVNLWFSGDGANSFSCPSQWNHSYKNNYVHADIHDIRFYGTEIWIACDGGIFYSTDNGASFQRRMTGIQGTDFWGFGAGFQDGEVMLGGTYHNGTLLKDHQVYDNGWLSTAGGDNYRGFVHPIHKRLAYSDYGEEHLSGNRLIPNINKPFAHLPHAGVTVGFSGSINFHPQIYNTIYSTEYHSLWKSENNGLTWQKIHDFGTGLISSLEISWSNPNVMYLNYHPTNPNADRLIYKSVDGGYNWTDITPNTTTIPTDRWVPYDLTISSTNANTLWAARTSIYEGTPILDGAQVFQSTNGGISWQNITTTDLDGVYITNIEHQKGSAGGLYLGSRNAVYYKNNSMVNWTLFNQGLPFRTHSVQLVPYYKGGKLRNGTNRSVYECDFYENTAPIAQISVNRQTSFCARDTFYFASHSVARANATYHWQFQNGNPSSSTDENPKVLFAGGGDYSITLTVTDSLGSNTQVLSNFIHIDNHCEKDTVPGYALYLNQSSDYVQTPPLGLNSNQLTLSAWIKPDSIQPTYTGIISHSKDSLPAGLLFGANNELIFQWSGAQWTWQSGLFVPVDEWSHVAVVISPDSATVYLNGVPSSYVANLGSLDWSGGITIGRYANWFSRNFTGWIDEVCVWDIALSQDQIRATQHLTKYDDQQANLIHYYQFNATAPIALDRSGILHGEFVGTASRVSSSAPVGGGSSQSLTINNSGVYAFPQALAQLYFPFSGTYPNGEVIVNRLNVSPDQIAGNQLATNGYWIINNYGSNPLFTPLDSLIFEAPNLLYPPAHAYTLYQRSTRADGATWGTVLDTCDALLSAQQLHFSKALVIDQFGQFMIASDSAVLLPNQQLPQQHFPHKIMVYPNPIGAQQTLTFQTLVPNHYQLLIYDMTGKQILEKDFNGTILQLTLPDWVKGIYSYRLSSGQEIYHGLLEYR</sequence>
<dbReference type="InterPro" id="IPR013783">
    <property type="entry name" value="Ig-like_fold"/>
</dbReference>
<dbReference type="RefSeq" id="WP_264788477.1">
    <property type="nucleotide sequence ID" value="NZ_AP026867.1"/>
</dbReference>
<organism evidence="5 6">
    <name type="scientific">Aureispira anguillae</name>
    <dbReference type="NCBI Taxonomy" id="2864201"/>
    <lineage>
        <taxon>Bacteria</taxon>
        <taxon>Pseudomonadati</taxon>
        <taxon>Bacteroidota</taxon>
        <taxon>Saprospiria</taxon>
        <taxon>Saprospirales</taxon>
        <taxon>Saprospiraceae</taxon>
        <taxon>Aureispira</taxon>
    </lineage>
</organism>
<feature type="chain" id="PRO_5037018714" evidence="3">
    <location>
        <begin position="19"/>
        <end position="1340"/>
    </location>
</feature>
<dbReference type="InterPro" id="IPR026444">
    <property type="entry name" value="Secre_tail"/>
</dbReference>
<dbReference type="PANTHER" id="PTHR43739:SF5">
    <property type="entry name" value="EXO-ALPHA-SIALIDASE"/>
    <property type="match status" value="1"/>
</dbReference>
<dbReference type="SUPFAM" id="SSF110296">
    <property type="entry name" value="Oligoxyloglucan reducing end-specific cellobiohydrolase"/>
    <property type="match status" value="2"/>
</dbReference>
<keyword evidence="2" id="KW-1015">Disulfide bond</keyword>
<dbReference type="InterPro" id="IPR052025">
    <property type="entry name" value="Xyloglucanase_GH74"/>
</dbReference>
<dbReference type="InterPro" id="IPR035986">
    <property type="entry name" value="PKD_dom_sf"/>
</dbReference>
<dbReference type="EMBL" id="AP026867">
    <property type="protein sequence ID" value="BDS13182.1"/>
    <property type="molecule type" value="Genomic_DNA"/>
</dbReference>
<evidence type="ECO:0000313" key="6">
    <source>
        <dbReference type="Proteomes" id="UP001060919"/>
    </source>
</evidence>
<dbReference type="InterPro" id="IPR015943">
    <property type="entry name" value="WD40/YVTN_repeat-like_dom_sf"/>
</dbReference>
<dbReference type="CDD" id="cd00146">
    <property type="entry name" value="PKD"/>
    <property type="match status" value="1"/>
</dbReference>
<keyword evidence="1 3" id="KW-0732">Signal</keyword>
<feature type="domain" description="PKD" evidence="4">
    <location>
        <begin position="807"/>
        <end position="879"/>
    </location>
</feature>
<keyword evidence="6" id="KW-1185">Reference proteome</keyword>
<evidence type="ECO:0000256" key="2">
    <source>
        <dbReference type="ARBA" id="ARBA00023157"/>
    </source>
</evidence>
<dbReference type="KEGG" id="aup:AsAng_0039100"/>
<gene>
    <name evidence="5" type="ORF">AsAng_0039100</name>
</gene>